<dbReference type="PANTHER" id="PTHR45702">
    <property type="entry name" value="ADAM10/ADAM17 METALLOPEPTIDASE FAMILY MEMBER"/>
    <property type="match status" value="1"/>
</dbReference>
<dbReference type="GO" id="GO:0004222">
    <property type="term" value="F:metalloendopeptidase activity"/>
    <property type="evidence" value="ECO:0007669"/>
    <property type="project" value="InterPro"/>
</dbReference>
<dbReference type="GO" id="GO:0007219">
    <property type="term" value="P:Notch signaling pathway"/>
    <property type="evidence" value="ECO:0007669"/>
    <property type="project" value="TreeGrafter"/>
</dbReference>
<organism evidence="4 5">
    <name type="scientific">Meganyctiphanes norvegica</name>
    <name type="common">Northern krill</name>
    <name type="synonym">Thysanopoda norvegica</name>
    <dbReference type="NCBI Taxonomy" id="48144"/>
    <lineage>
        <taxon>Eukaryota</taxon>
        <taxon>Metazoa</taxon>
        <taxon>Ecdysozoa</taxon>
        <taxon>Arthropoda</taxon>
        <taxon>Crustacea</taxon>
        <taxon>Multicrustacea</taxon>
        <taxon>Malacostraca</taxon>
        <taxon>Eumalacostraca</taxon>
        <taxon>Eucarida</taxon>
        <taxon>Euphausiacea</taxon>
        <taxon>Euphausiidae</taxon>
        <taxon>Meganyctiphanes</taxon>
    </lineage>
</organism>
<dbReference type="Gene3D" id="3.40.390.10">
    <property type="entry name" value="Collagenase (Catalytic Domain)"/>
    <property type="match status" value="1"/>
</dbReference>
<evidence type="ECO:0000256" key="2">
    <source>
        <dbReference type="SAM" id="MobiDB-lite"/>
    </source>
</evidence>
<feature type="binding site" evidence="1">
    <location>
        <position position="268"/>
    </location>
    <ligand>
        <name>Zn(2+)</name>
        <dbReference type="ChEBI" id="CHEBI:29105"/>
        <note>catalytic</note>
    </ligand>
</feature>
<comment type="caution">
    <text evidence="1">Lacks conserved residue(s) required for the propagation of feature annotation.</text>
</comment>
<dbReference type="InterPro" id="IPR051489">
    <property type="entry name" value="ADAM_Metalloproteinase"/>
</dbReference>
<dbReference type="SUPFAM" id="SSF55486">
    <property type="entry name" value="Metalloproteases ('zincins'), catalytic domain"/>
    <property type="match status" value="1"/>
</dbReference>
<reference evidence="4 5" key="1">
    <citation type="submission" date="2024-05" db="EMBL/GenBank/DDBJ databases">
        <authorList>
            <person name="Wallberg A."/>
        </authorList>
    </citation>
    <scope>NUCLEOTIDE SEQUENCE [LARGE SCALE GENOMIC DNA]</scope>
</reference>
<feature type="non-terminal residue" evidence="4">
    <location>
        <position position="1"/>
    </location>
</feature>
<feature type="domain" description="Peptidase M12B" evidence="3">
    <location>
        <begin position="88"/>
        <end position="318"/>
    </location>
</feature>
<dbReference type="GO" id="GO:0005886">
    <property type="term" value="C:plasma membrane"/>
    <property type="evidence" value="ECO:0007669"/>
    <property type="project" value="TreeGrafter"/>
</dbReference>
<accession>A0AAV2SA83</accession>
<evidence type="ECO:0000313" key="5">
    <source>
        <dbReference type="Proteomes" id="UP001497623"/>
    </source>
</evidence>
<feature type="region of interest" description="Disordered" evidence="2">
    <location>
        <begin position="55"/>
        <end position="81"/>
    </location>
</feature>
<dbReference type="InterPro" id="IPR001590">
    <property type="entry name" value="Peptidase_M12B"/>
</dbReference>
<dbReference type="GO" id="GO:0006509">
    <property type="term" value="P:membrane protein ectodomain proteolysis"/>
    <property type="evidence" value="ECO:0007669"/>
    <property type="project" value="TreeGrafter"/>
</dbReference>
<dbReference type="AlphaFoldDB" id="A0AAV2SA83"/>
<protein>
    <recommendedName>
        <fullName evidence="3">Peptidase M12B domain-containing protein</fullName>
    </recommendedName>
</protein>
<feature type="binding site" evidence="1">
    <location>
        <position position="264"/>
    </location>
    <ligand>
        <name>Zn(2+)</name>
        <dbReference type="ChEBI" id="CHEBI:29105"/>
        <note>catalytic</note>
    </ligand>
</feature>
<gene>
    <name evidence="4" type="ORF">MNOR_LOCUS34182</name>
</gene>
<keyword evidence="5" id="KW-1185">Reference proteome</keyword>
<dbReference type="PANTHER" id="PTHR45702:SF6">
    <property type="entry name" value="DISINTEGRIN AND METALLOPROTEINASE DOMAIN-CONTAINING PROTEIN 17"/>
    <property type="match status" value="1"/>
</dbReference>
<dbReference type="EMBL" id="CAXKWB010051727">
    <property type="protein sequence ID" value="CAL4171653.1"/>
    <property type="molecule type" value="Genomic_DNA"/>
</dbReference>
<dbReference type="Proteomes" id="UP001497623">
    <property type="component" value="Unassembled WGS sequence"/>
</dbReference>
<feature type="binding site" evidence="1">
    <location>
        <position position="274"/>
    </location>
    <ligand>
        <name>Zn(2+)</name>
        <dbReference type="ChEBI" id="CHEBI:29105"/>
        <note>catalytic</note>
    </ligand>
</feature>
<dbReference type="InterPro" id="IPR024079">
    <property type="entry name" value="MetalloPept_cat_dom_sf"/>
</dbReference>
<dbReference type="PROSITE" id="PS50215">
    <property type="entry name" value="ADAM_MEPRO"/>
    <property type="match status" value="1"/>
</dbReference>
<feature type="active site" evidence="1">
    <location>
        <position position="265"/>
    </location>
</feature>
<keyword evidence="1" id="KW-0479">Metal-binding</keyword>
<dbReference type="Pfam" id="PF13688">
    <property type="entry name" value="Reprolysin_5"/>
    <property type="match status" value="1"/>
</dbReference>
<comment type="caution">
    <text evidence="4">The sequence shown here is derived from an EMBL/GenBank/DDBJ whole genome shotgun (WGS) entry which is preliminary data.</text>
</comment>
<feature type="compositionally biased region" description="Acidic residues" evidence="2">
    <location>
        <begin position="55"/>
        <end position="65"/>
    </location>
</feature>
<dbReference type="GO" id="GO:0046872">
    <property type="term" value="F:metal ion binding"/>
    <property type="evidence" value="ECO:0007669"/>
    <property type="project" value="UniProtKB-KW"/>
</dbReference>
<evidence type="ECO:0000259" key="3">
    <source>
        <dbReference type="PROSITE" id="PS50215"/>
    </source>
</evidence>
<evidence type="ECO:0000313" key="4">
    <source>
        <dbReference type="EMBL" id="CAL4171653.1"/>
    </source>
</evidence>
<evidence type="ECO:0000256" key="1">
    <source>
        <dbReference type="PROSITE-ProRule" id="PRU00276"/>
    </source>
</evidence>
<proteinExistence type="predicted"/>
<sequence>HVEPSWRHIPGSSEESMIVYRGSDVKHSWEDNHTSLKGNKICDSIKEGNESIEDYTEEENYDEDGSNSTLNRVKRQQAKSNKSIGKKTRCSLLLVADYHFFKEMGGESYTNTVNYLISLIDRVDKIYENTVWRDMNENSGFSGMGFVIKKILVHQEWTPVSSDQKHYNMNQTSWDARDLLEVFSYESSHKEYCLAHLFTDIKFEGGILGLAYVASHRRTSVGGICTPNYTKNGKKMYLNSGFSSSRSNYRQHVISREADLVTAHEFGHNWGSEHDPDKSECSPSASQGGPHIMYTYSVSGYDINNKLFSPCSLRSIQKSTFVQVIPLFR</sequence>
<name>A0AAV2SA83_MEGNR</name>
<keyword evidence="1" id="KW-0862">Zinc</keyword>